<evidence type="ECO:0000313" key="1">
    <source>
        <dbReference type="EMBL" id="KAA2258088.1"/>
    </source>
</evidence>
<dbReference type="Gene3D" id="2.60.200.60">
    <property type="match status" value="1"/>
</dbReference>
<accession>A0A5B2X454</accession>
<organism evidence="1 2">
    <name type="scientific">Solihabitans fulvus</name>
    <dbReference type="NCBI Taxonomy" id="1892852"/>
    <lineage>
        <taxon>Bacteria</taxon>
        <taxon>Bacillati</taxon>
        <taxon>Actinomycetota</taxon>
        <taxon>Actinomycetes</taxon>
        <taxon>Pseudonocardiales</taxon>
        <taxon>Pseudonocardiaceae</taxon>
        <taxon>Solihabitans</taxon>
    </lineage>
</organism>
<dbReference type="OrthoDB" id="197187at2"/>
<dbReference type="EMBL" id="VUOB01000042">
    <property type="protein sequence ID" value="KAA2258088.1"/>
    <property type="molecule type" value="Genomic_DNA"/>
</dbReference>
<reference evidence="1 2" key="1">
    <citation type="submission" date="2019-09" db="EMBL/GenBank/DDBJ databases">
        <title>Goodfellowia gen. nov., a new genus of the Pseudonocardineae related to Actinoalloteichus, containing Goodfellowia coeruleoviolacea gen. nov., comb. nov. gen. nov., comb. nov.</title>
        <authorList>
            <person name="Labeda D."/>
        </authorList>
    </citation>
    <scope>NUCLEOTIDE SEQUENCE [LARGE SCALE GENOMIC DNA]</scope>
    <source>
        <strain evidence="1 2">AN110305</strain>
    </source>
</reference>
<evidence type="ECO:0008006" key="3">
    <source>
        <dbReference type="Google" id="ProtNLM"/>
    </source>
</evidence>
<proteinExistence type="predicted"/>
<keyword evidence="2" id="KW-1185">Reference proteome</keyword>
<reference evidence="1 2" key="2">
    <citation type="submission" date="2019-09" db="EMBL/GenBank/DDBJ databases">
        <authorList>
            <person name="Jin C."/>
        </authorList>
    </citation>
    <scope>NUCLEOTIDE SEQUENCE [LARGE SCALE GENOMIC DNA]</scope>
    <source>
        <strain evidence="1 2">AN110305</strain>
    </source>
</reference>
<name>A0A5B2X454_9PSEU</name>
<protein>
    <recommendedName>
        <fullName evidence="3">Zn-binding Pro-Ala-Ala-Arg (PAAR) domain-containing protein, incolved in TypeVI secretion</fullName>
    </recommendedName>
</protein>
<dbReference type="AlphaFoldDB" id="A0A5B2X454"/>
<dbReference type="Pfam" id="PF05488">
    <property type="entry name" value="PAAR_motif"/>
    <property type="match status" value="1"/>
</dbReference>
<evidence type="ECO:0000313" key="2">
    <source>
        <dbReference type="Proteomes" id="UP000323454"/>
    </source>
</evidence>
<comment type="caution">
    <text evidence="1">The sequence shown here is derived from an EMBL/GenBank/DDBJ whole genome shotgun (WGS) entry which is preliminary data.</text>
</comment>
<dbReference type="RefSeq" id="WP_149852070.1">
    <property type="nucleotide sequence ID" value="NZ_VUOB01000042.1"/>
</dbReference>
<dbReference type="InterPro" id="IPR008727">
    <property type="entry name" value="PAAR_motif"/>
</dbReference>
<sequence>MPPVARIGDTTAHAGTLLPPVPPRPGLLAVLVAGRPVAVAGSVHECAPHVELGPANLVLPKPGPGRMVLVCGLPVACVGDQTVCGANIVTGAPNVLLGGLL</sequence>
<gene>
    <name evidence="1" type="ORF">F0L68_24240</name>
</gene>
<dbReference type="Proteomes" id="UP000323454">
    <property type="component" value="Unassembled WGS sequence"/>
</dbReference>